<dbReference type="SMART" id="SM00387">
    <property type="entry name" value="HATPase_c"/>
    <property type="match status" value="1"/>
</dbReference>
<evidence type="ECO:0000259" key="10">
    <source>
        <dbReference type="PROSITE" id="PS50110"/>
    </source>
</evidence>
<feature type="domain" description="Response regulatory" evidence="10">
    <location>
        <begin position="390"/>
        <end position="505"/>
    </location>
</feature>
<reference evidence="11 12" key="1">
    <citation type="submission" date="2017-09" db="EMBL/GenBank/DDBJ databases">
        <title>Biocontrol bacteria screening and application from spent mushroom substrate.</title>
        <authorList>
            <person name="Sun X."/>
        </authorList>
    </citation>
    <scope>NUCLEOTIDE SEQUENCE [LARGE SCALE GENOMIC DNA]</scope>
    <source>
        <strain evidence="11 12">100374</strain>
    </source>
</reference>
<keyword evidence="8" id="KW-0472">Membrane</keyword>
<dbReference type="CDD" id="cd06170">
    <property type="entry name" value="LuxR_C_like"/>
    <property type="match status" value="1"/>
</dbReference>
<dbReference type="Pfam" id="PF07730">
    <property type="entry name" value="HisKA_3"/>
    <property type="match status" value="1"/>
</dbReference>
<dbReference type="PANTHER" id="PTHR43214">
    <property type="entry name" value="TWO-COMPONENT RESPONSE REGULATOR"/>
    <property type="match status" value="1"/>
</dbReference>
<dbReference type="Pfam" id="PF00072">
    <property type="entry name" value="Response_reg"/>
    <property type="match status" value="1"/>
</dbReference>
<keyword evidence="2" id="KW-0963">Cytoplasm</keyword>
<dbReference type="GO" id="GO:0000155">
    <property type="term" value="F:phosphorelay sensor kinase activity"/>
    <property type="evidence" value="ECO:0007669"/>
    <property type="project" value="InterPro"/>
</dbReference>
<dbReference type="GO" id="GO:0003677">
    <property type="term" value="F:DNA binding"/>
    <property type="evidence" value="ECO:0007669"/>
    <property type="project" value="UniProtKB-KW"/>
</dbReference>
<dbReference type="PANTHER" id="PTHR43214:SF24">
    <property type="entry name" value="TRANSCRIPTIONAL REGULATORY PROTEIN NARL-RELATED"/>
    <property type="match status" value="1"/>
</dbReference>
<evidence type="ECO:0000313" key="11">
    <source>
        <dbReference type="EMBL" id="PIE94307.1"/>
    </source>
</evidence>
<name>A0A2G6QBU0_9BACI</name>
<feature type="domain" description="HTH luxR-type" evidence="9">
    <location>
        <begin position="527"/>
        <end position="592"/>
    </location>
</feature>
<dbReference type="GO" id="GO:0005737">
    <property type="term" value="C:cytoplasm"/>
    <property type="evidence" value="ECO:0007669"/>
    <property type="project" value="UniProtKB-SubCell"/>
</dbReference>
<evidence type="ECO:0000259" key="9">
    <source>
        <dbReference type="PROSITE" id="PS50043"/>
    </source>
</evidence>
<dbReference type="InterPro" id="IPR058245">
    <property type="entry name" value="NreC/VraR/RcsB-like_REC"/>
</dbReference>
<organism evidence="11 12">
    <name type="scientific">Bacillus fungorum</name>
    <dbReference type="NCBI Taxonomy" id="2039284"/>
    <lineage>
        <taxon>Bacteria</taxon>
        <taxon>Bacillati</taxon>
        <taxon>Bacillota</taxon>
        <taxon>Bacilli</taxon>
        <taxon>Bacillales</taxon>
        <taxon>Bacillaceae</taxon>
        <taxon>Bacillus</taxon>
    </lineage>
</organism>
<keyword evidence="12" id="KW-1185">Reference proteome</keyword>
<dbReference type="GO" id="GO:0006355">
    <property type="term" value="P:regulation of DNA-templated transcription"/>
    <property type="evidence" value="ECO:0007669"/>
    <property type="project" value="InterPro"/>
</dbReference>
<keyword evidence="8" id="KW-1133">Transmembrane helix</keyword>
<proteinExistence type="predicted"/>
<comment type="subcellular location">
    <subcellularLocation>
        <location evidence="1">Cytoplasm</location>
    </subcellularLocation>
</comment>
<dbReference type="PRINTS" id="PR00038">
    <property type="entry name" value="HTHLUXR"/>
</dbReference>
<dbReference type="AlphaFoldDB" id="A0A2G6QBU0"/>
<dbReference type="Proteomes" id="UP000228484">
    <property type="component" value="Unassembled WGS sequence"/>
</dbReference>
<dbReference type="SUPFAM" id="SSF52172">
    <property type="entry name" value="CheY-like"/>
    <property type="match status" value="1"/>
</dbReference>
<dbReference type="Gene3D" id="3.40.50.2300">
    <property type="match status" value="1"/>
</dbReference>
<dbReference type="GO" id="GO:0016020">
    <property type="term" value="C:membrane"/>
    <property type="evidence" value="ECO:0007669"/>
    <property type="project" value="InterPro"/>
</dbReference>
<dbReference type="InterPro" id="IPR003594">
    <property type="entry name" value="HATPase_dom"/>
</dbReference>
<feature type="transmembrane region" description="Helical" evidence="8">
    <location>
        <begin position="104"/>
        <end position="124"/>
    </location>
</feature>
<evidence type="ECO:0000313" key="12">
    <source>
        <dbReference type="Proteomes" id="UP000228484"/>
    </source>
</evidence>
<feature type="transmembrane region" description="Helical" evidence="8">
    <location>
        <begin position="12"/>
        <end position="31"/>
    </location>
</feature>
<feature type="modified residue" description="4-aspartylphosphate" evidence="7">
    <location>
        <position position="440"/>
    </location>
</feature>
<dbReference type="Pfam" id="PF00196">
    <property type="entry name" value="GerE"/>
    <property type="match status" value="1"/>
</dbReference>
<evidence type="ECO:0000256" key="3">
    <source>
        <dbReference type="ARBA" id="ARBA00022553"/>
    </source>
</evidence>
<dbReference type="InterPro" id="IPR011712">
    <property type="entry name" value="Sig_transdc_His_kin_sub3_dim/P"/>
</dbReference>
<dbReference type="InterPro" id="IPR001789">
    <property type="entry name" value="Sig_transdc_resp-reg_receiver"/>
</dbReference>
<keyword evidence="5" id="KW-0238">DNA-binding</keyword>
<dbReference type="SMART" id="SM00448">
    <property type="entry name" value="REC"/>
    <property type="match status" value="1"/>
</dbReference>
<feature type="transmembrane region" description="Helical" evidence="8">
    <location>
        <begin position="131"/>
        <end position="148"/>
    </location>
</feature>
<dbReference type="Pfam" id="PF02518">
    <property type="entry name" value="HATPase_c"/>
    <property type="match status" value="1"/>
</dbReference>
<dbReference type="SUPFAM" id="SSF55874">
    <property type="entry name" value="ATPase domain of HSP90 chaperone/DNA topoisomerase II/histidine kinase"/>
    <property type="match status" value="1"/>
</dbReference>
<dbReference type="RefSeq" id="WP_099684909.1">
    <property type="nucleotide sequence ID" value="NZ_NWUW01000010.1"/>
</dbReference>
<dbReference type="InterPro" id="IPR000792">
    <property type="entry name" value="Tscrpt_reg_LuxR_C"/>
</dbReference>
<evidence type="ECO:0000256" key="7">
    <source>
        <dbReference type="PROSITE-ProRule" id="PRU00169"/>
    </source>
</evidence>
<dbReference type="InterPro" id="IPR036890">
    <property type="entry name" value="HATPase_C_sf"/>
</dbReference>
<dbReference type="InterPro" id="IPR011006">
    <property type="entry name" value="CheY-like_superfamily"/>
</dbReference>
<keyword evidence="3 7" id="KW-0597">Phosphoprotein</keyword>
<dbReference type="SMART" id="SM00421">
    <property type="entry name" value="HTH_LUXR"/>
    <property type="match status" value="1"/>
</dbReference>
<dbReference type="InterPro" id="IPR039420">
    <property type="entry name" value="WalR-like"/>
</dbReference>
<dbReference type="InterPro" id="IPR016032">
    <property type="entry name" value="Sig_transdc_resp-reg_C-effctor"/>
</dbReference>
<dbReference type="EMBL" id="NWUW01000010">
    <property type="protein sequence ID" value="PIE94307.1"/>
    <property type="molecule type" value="Genomic_DNA"/>
</dbReference>
<evidence type="ECO:0000256" key="8">
    <source>
        <dbReference type="SAM" id="Phobius"/>
    </source>
</evidence>
<dbReference type="CDD" id="cd17535">
    <property type="entry name" value="REC_NarL-like"/>
    <property type="match status" value="1"/>
</dbReference>
<evidence type="ECO:0000256" key="6">
    <source>
        <dbReference type="ARBA" id="ARBA00023163"/>
    </source>
</evidence>
<dbReference type="Gene3D" id="3.30.565.10">
    <property type="entry name" value="Histidine kinase-like ATPase, C-terminal domain"/>
    <property type="match status" value="1"/>
</dbReference>
<keyword evidence="4" id="KW-0805">Transcription regulation</keyword>
<sequence>MTDIQNKLLWQHWLIILIRIFWIAAVTTLTYQDNPTFPFGRVFGMTLILYVIPVILYKFRYELYLLAEIMLVGGLSLYVAYNYHLAQFFSPAILTLAFFCRGKANFYTLPLTIIVYIFGVFLNFDYKLNHLLLSMFDVLFIYSVGHVLQRIVFSMDSIKQKLELIKEKNAILEQYSSQVERMTLLEERCRMARELHDTVGYKFTSVILSMETLKPHLTTQEGKRKLQDILDMSRSGLESVRMQIHEMDPLEEELNLDVSLLNIIEEFKSNTYVDVVFRTIGEQYTIAKKVKMTFCRCLQEAMTNATRHGEAESIQVLLQYHKSHVMLQVQDNGKGIEYIQEGFGLSGMRNRLNEYQGSLYIDSKENAGTILTCLIPTLNIEQVPNQDEINILIVDDQSMVLDSLKLLLTEYTGFNIAVANSGRQALEQCEVKQPNIVLMDVQMPEMNGIIATEQIKKKWPDTKVIMVTTFEEASSVSEALKAGAEGYVLKSAPPKELVAAIRLVNSGGTMLSQGIANRLFNEYSSLPKKYPYELTQREVEVLGALKEGLRYKEIAKKLFLSEGTVRNYVSSIYTKLKVSGRSEAVKKADEEALL</sequence>
<dbReference type="SUPFAM" id="SSF46894">
    <property type="entry name" value="C-terminal effector domain of the bipartite response regulators"/>
    <property type="match status" value="1"/>
</dbReference>
<protein>
    <submittedName>
        <fullName evidence="11">Response regulator receiver protein</fullName>
    </submittedName>
</protein>
<feature type="transmembrane region" description="Helical" evidence="8">
    <location>
        <begin position="37"/>
        <end position="56"/>
    </location>
</feature>
<keyword evidence="8" id="KW-0812">Transmembrane</keyword>
<dbReference type="GO" id="GO:0046983">
    <property type="term" value="F:protein dimerization activity"/>
    <property type="evidence" value="ECO:0007669"/>
    <property type="project" value="InterPro"/>
</dbReference>
<feature type="transmembrane region" description="Helical" evidence="8">
    <location>
        <begin position="63"/>
        <end position="84"/>
    </location>
</feature>
<evidence type="ECO:0000256" key="1">
    <source>
        <dbReference type="ARBA" id="ARBA00004496"/>
    </source>
</evidence>
<dbReference type="PROSITE" id="PS50110">
    <property type="entry name" value="RESPONSE_REGULATORY"/>
    <property type="match status" value="1"/>
</dbReference>
<dbReference type="PROSITE" id="PS00622">
    <property type="entry name" value="HTH_LUXR_1"/>
    <property type="match status" value="1"/>
</dbReference>
<dbReference type="PROSITE" id="PS50043">
    <property type="entry name" value="HTH_LUXR_2"/>
    <property type="match status" value="1"/>
</dbReference>
<accession>A0A2G6QBU0</accession>
<keyword evidence="6" id="KW-0804">Transcription</keyword>
<evidence type="ECO:0000256" key="2">
    <source>
        <dbReference type="ARBA" id="ARBA00022490"/>
    </source>
</evidence>
<comment type="caution">
    <text evidence="11">The sequence shown here is derived from an EMBL/GenBank/DDBJ whole genome shotgun (WGS) entry which is preliminary data.</text>
</comment>
<dbReference type="Gene3D" id="1.20.5.1930">
    <property type="match status" value="1"/>
</dbReference>
<dbReference type="CDD" id="cd16917">
    <property type="entry name" value="HATPase_UhpB-NarQ-NarX-like"/>
    <property type="match status" value="1"/>
</dbReference>
<evidence type="ECO:0000256" key="4">
    <source>
        <dbReference type="ARBA" id="ARBA00023015"/>
    </source>
</evidence>
<gene>
    <name evidence="11" type="ORF">CO726_15840</name>
</gene>
<evidence type="ECO:0000256" key="5">
    <source>
        <dbReference type="ARBA" id="ARBA00023125"/>
    </source>
</evidence>